<feature type="chain" id="PRO_5044009369" description="DUF4369 domain-containing protein" evidence="1">
    <location>
        <begin position="24"/>
        <end position="206"/>
    </location>
</feature>
<feature type="signal peptide" evidence="1">
    <location>
        <begin position="1"/>
        <end position="23"/>
    </location>
</feature>
<evidence type="ECO:0000313" key="2">
    <source>
        <dbReference type="EMBL" id="AQX01088.1"/>
    </source>
</evidence>
<accession>A0AAU8USK5</accession>
<protein>
    <recommendedName>
        <fullName evidence="4">DUF4369 domain-containing protein</fullName>
    </recommendedName>
</protein>
<sequence length="206" mass="24059">MKKLLTTCFTIVVVQLMYSQADAMSMINNGNTVVRLSDKLGKTEKNYTGSPYLFDDFKPSKINNLNTTFPIKYDIYNDSMLLQQGNEIYKFNKDSYNTFIIDNIKIELINNTYYIVLAEKNNIKFLKKEIIKLYQKDGTGYSEAISKYTKQSPEYYIFNKGTLSKLDKNFKNIETILPEYKDQINKNNQEQFKSKELKITTLINSL</sequence>
<evidence type="ECO:0008006" key="4">
    <source>
        <dbReference type="Google" id="ProtNLM"/>
    </source>
</evidence>
<dbReference type="RefSeq" id="WP_078395786.1">
    <property type="nucleotide sequence ID" value="NZ_CP016374.1"/>
</dbReference>
<name>A0AAU8USK5_9FLAO</name>
<dbReference type="AlphaFoldDB" id="A0AAU8USK5"/>
<proteinExistence type="predicted"/>
<organism evidence="2 3">
    <name type="scientific">Elizabethkingia anophelis</name>
    <dbReference type="NCBI Taxonomy" id="1117645"/>
    <lineage>
        <taxon>Bacteria</taxon>
        <taxon>Pseudomonadati</taxon>
        <taxon>Bacteroidota</taxon>
        <taxon>Flavobacteriia</taxon>
        <taxon>Flavobacteriales</taxon>
        <taxon>Weeksellaceae</taxon>
        <taxon>Elizabethkingia</taxon>
    </lineage>
</organism>
<dbReference type="Proteomes" id="UP000190848">
    <property type="component" value="Chromosome"/>
</dbReference>
<keyword evidence="1" id="KW-0732">Signal</keyword>
<evidence type="ECO:0000313" key="3">
    <source>
        <dbReference type="Proteomes" id="UP000190848"/>
    </source>
</evidence>
<reference evidence="2 3" key="1">
    <citation type="submission" date="2016-07" db="EMBL/GenBank/DDBJ databases">
        <title>Revisiting the taxonomy of the Elizabethkingia Genus using Whole-Genome Sequencing, Optical Mapping, and MALDI-TOF, along with proposal of three novel Elizabethkingia species: Elizabethkingia bruuniana sp. nov., Elizabethkingia ursingii sp. nov., and Elizabethkingia occulta sp. nov.</title>
        <authorList>
            <person name="Nicholson A.C."/>
        </authorList>
    </citation>
    <scope>NUCLEOTIDE SEQUENCE [LARGE SCALE GENOMIC DNA]</scope>
    <source>
        <strain evidence="2 3">F3201</strain>
    </source>
</reference>
<gene>
    <name evidence="2" type="ORF">BBD32_06270</name>
</gene>
<dbReference type="EMBL" id="CP016374">
    <property type="protein sequence ID" value="AQX01088.1"/>
    <property type="molecule type" value="Genomic_DNA"/>
</dbReference>
<evidence type="ECO:0000256" key="1">
    <source>
        <dbReference type="SAM" id="SignalP"/>
    </source>
</evidence>